<feature type="active site" description="Acyl-thioester intermediate" evidence="6">
    <location>
        <position position="91"/>
    </location>
</feature>
<dbReference type="EC" id="2.3.1.9" evidence="2"/>
<dbReference type="EMBL" id="CP001878">
    <property type="protein sequence ID" value="ADC50734.1"/>
    <property type="molecule type" value="Genomic_DNA"/>
</dbReference>
<dbReference type="PROSITE" id="PS00099">
    <property type="entry name" value="THIOLASE_3"/>
    <property type="match status" value="1"/>
</dbReference>
<dbReference type="eggNOG" id="COG0183">
    <property type="taxonomic scope" value="Bacteria"/>
</dbReference>
<dbReference type="NCBIfam" id="TIGR01930">
    <property type="entry name" value="AcCoA-C-Actrans"/>
    <property type="match status" value="1"/>
</dbReference>
<dbReference type="RefSeq" id="WP_012958097.1">
    <property type="nucleotide sequence ID" value="NC_013791.2"/>
</dbReference>
<evidence type="ECO:0000256" key="1">
    <source>
        <dbReference type="ARBA" id="ARBA00010982"/>
    </source>
</evidence>
<proteinExistence type="inferred from homology"/>
<dbReference type="KEGG" id="bpf:BpOF4_13415"/>
<dbReference type="PANTHER" id="PTHR18919">
    <property type="entry name" value="ACETYL-COA C-ACYLTRANSFERASE"/>
    <property type="match status" value="1"/>
</dbReference>
<dbReference type="Pfam" id="PF00108">
    <property type="entry name" value="Thiolase_N"/>
    <property type="match status" value="1"/>
</dbReference>
<dbReference type="PIRSF" id="PIRSF000429">
    <property type="entry name" value="Ac-CoA_Ac_transf"/>
    <property type="match status" value="1"/>
</dbReference>
<dbReference type="InterPro" id="IPR020617">
    <property type="entry name" value="Thiolase_C"/>
</dbReference>
<feature type="active site" description="Proton acceptor" evidence="6">
    <location>
        <position position="385"/>
    </location>
</feature>
<keyword evidence="3 7" id="KW-0808">Transferase</keyword>
<reference evidence="10 11" key="1">
    <citation type="journal article" date="2011" name="Environ. Microbiol.">
        <title>Genome of alkaliphilic Bacillus pseudofirmus OF4 reveals adaptations that support the ability to grow in an external pH range from 7.5 to 11.4.</title>
        <authorList>
            <person name="Janto B."/>
            <person name="Ahmed A."/>
            <person name="Ito M."/>
            <person name="Liu J."/>
            <person name="Hicks D.B."/>
            <person name="Pagni S."/>
            <person name="Fackelmayer O.J."/>
            <person name="Smith T.A."/>
            <person name="Earl J."/>
            <person name="Elbourne L.D."/>
            <person name="Hassan K."/>
            <person name="Paulsen I.T."/>
            <person name="Kolsto A.B."/>
            <person name="Tourasse N.J."/>
            <person name="Ehrlich G.D."/>
            <person name="Boissy R."/>
            <person name="Ivey D.M."/>
            <person name="Li G."/>
            <person name="Xue Y."/>
            <person name="Ma Y."/>
            <person name="Hu F.Z."/>
            <person name="Krulwich T.A."/>
        </authorList>
    </citation>
    <scope>NUCLEOTIDE SEQUENCE [LARGE SCALE GENOMIC DNA]</scope>
    <source>
        <strain evidence="11">ATCC BAA-2126 / JCM 17055 / OF4</strain>
    </source>
</reference>
<keyword evidence="4 7" id="KW-0012">Acyltransferase</keyword>
<evidence type="ECO:0000256" key="2">
    <source>
        <dbReference type="ARBA" id="ARBA00012705"/>
    </source>
</evidence>
<accession>D3FXX5</accession>
<dbReference type="Pfam" id="PF02803">
    <property type="entry name" value="Thiolase_C"/>
    <property type="match status" value="1"/>
</dbReference>
<feature type="domain" description="Thiolase N-terminal" evidence="8">
    <location>
        <begin position="3"/>
        <end position="261"/>
    </location>
</feature>
<organism evidence="10 11">
    <name type="scientific">Alkalihalophilus pseudofirmus (strain ATCC BAA-2126 / JCM 17055 / OF4)</name>
    <name type="common">Bacillus pseudofirmus</name>
    <dbReference type="NCBI Taxonomy" id="398511"/>
    <lineage>
        <taxon>Bacteria</taxon>
        <taxon>Bacillati</taxon>
        <taxon>Bacillota</taxon>
        <taxon>Bacilli</taxon>
        <taxon>Bacillales</taxon>
        <taxon>Bacillaceae</taxon>
        <taxon>Alkalihalophilus</taxon>
    </lineage>
</organism>
<dbReference type="InterPro" id="IPR020613">
    <property type="entry name" value="Thiolase_CS"/>
</dbReference>
<dbReference type="PROSITE" id="PS00737">
    <property type="entry name" value="THIOLASE_2"/>
    <property type="match status" value="1"/>
</dbReference>
<protein>
    <recommendedName>
        <fullName evidence="2">acetyl-CoA C-acetyltransferase</fullName>
        <ecNumber evidence="2">2.3.1.9</ecNumber>
    </recommendedName>
    <alternativeName>
        <fullName evidence="5">Acetoacetyl-CoA thiolase</fullName>
    </alternativeName>
</protein>
<dbReference type="InterPro" id="IPR002155">
    <property type="entry name" value="Thiolase"/>
</dbReference>
<dbReference type="InterPro" id="IPR020610">
    <property type="entry name" value="Thiolase_AS"/>
</dbReference>
<sequence length="400" mass="42660">MECVIVAGKRSAFGKFGGSLKDFSTVQLSQELMKGVLLNLAIAPEEVQEVNWGVCTQAEAKEVIAPIIARQALLKAGLSPQTISQTIDQACCSGLAALKQSYYSIKRAESEVVLAGGAEVMSRTPMVVPALRWGNRMGHMTIHDPAYGIRYHDFNLVSQDAAEVALEYGIDRNEQDEFAYMSQLNWERANSLGKFKAEIYPLVIEGSKKEVIFDMDEAPRPGTTLQKLASLPTVFDSPTITAGNAPGLSDGACSMVLMKRDTAMEKGITPLAEVMGVASVADDPRNIATVPGRAIQKVLKEANLSIDTVKVIEINEAFAAVPLVSSLVIAEGDKEKAMKIREKMNVNGGAIALGHPVGASGARIVLTLMNELKRQGGGYGVASICGGLAQGEAILIKVDP</sequence>
<evidence type="ECO:0000259" key="8">
    <source>
        <dbReference type="Pfam" id="PF00108"/>
    </source>
</evidence>
<evidence type="ECO:0000313" key="10">
    <source>
        <dbReference type="EMBL" id="ADC50734.1"/>
    </source>
</evidence>
<dbReference type="CDD" id="cd00751">
    <property type="entry name" value="thiolase"/>
    <property type="match status" value="1"/>
</dbReference>
<keyword evidence="11" id="KW-1185">Reference proteome</keyword>
<evidence type="ECO:0000256" key="4">
    <source>
        <dbReference type="ARBA" id="ARBA00023315"/>
    </source>
</evidence>
<dbReference type="InterPro" id="IPR016039">
    <property type="entry name" value="Thiolase-like"/>
</dbReference>
<dbReference type="HOGENOM" id="CLU_031026_0_0_9"/>
<evidence type="ECO:0000256" key="3">
    <source>
        <dbReference type="ARBA" id="ARBA00022679"/>
    </source>
</evidence>
<dbReference type="Gene3D" id="3.40.47.10">
    <property type="match status" value="2"/>
</dbReference>
<evidence type="ECO:0000259" key="9">
    <source>
        <dbReference type="Pfam" id="PF02803"/>
    </source>
</evidence>
<evidence type="ECO:0000313" key="11">
    <source>
        <dbReference type="Proteomes" id="UP000001544"/>
    </source>
</evidence>
<name>D3FXX5_ALKPO</name>
<dbReference type="GO" id="GO:0003985">
    <property type="term" value="F:acetyl-CoA C-acetyltransferase activity"/>
    <property type="evidence" value="ECO:0007669"/>
    <property type="project" value="UniProtKB-EC"/>
</dbReference>
<gene>
    <name evidence="10" type="primary">atoB</name>
    <name evidence="10" type="ordered locus">BpOF4_13415</name>
</gene>
<dbReference type="STRING" id="398511.BpOF4_13415"/>
<dbReference type="AlphaFoldDB" id="D3FXX5"/>
<evidence type="ECO:0000256" key="7">
    <source>
        <dbReference type="RuleBase" id="RU003557"/>
    </source>
</evidence>
<evidence type="ECO:0000256" key="6">
    <source>
        <dbReference type="PIRSR" id="PIRSR000429-1"/>
    </source>
</evidence>
<evidence type="ECO:0000256" key="5">
    <source>
        <dbReference type="ARBA" id="ARBA00030755"/>
    </source>
</evidence>
<dbReference type="Proteomes" id="UP000001544">
    <property type="component" value="Chromosome"/>
</dbReference>
<comment type="similarity">
    <text evidence="1 7">Belongs to the thiolase-like superfamily. Thiolase family.</text>
</comment>
<feature type="active site" description="Proton acceptor" evidence="6">
    <location>
        <position position="355"/>
    </location>
</feature>
<dbReference type="InterPro" id="IPR020616">
    <property type="entry name" value="Thiolase_N"/>
</dbReference>
<dbReference type="PANTHER" id="PTHR18919:SF107">
    <property type="entry name" value="ACETYL-COA ACETYLTRANSFERASE, CYTOSOLIC"/>
    <property type="match status" value="1"/>
</dbReference>
<dbReference type="SUPFAM" id="SSF53901">
    <property type="entry name" value="Thiolase-like"/>
    <property type="match status" value="2"/>
</dbReference>
<feature type="domain" description="Thiolase C-terminal" evidence="9">
    <location>
        <begin position="269"/>
        <end position="397"/>
    </location>
</feature>